<name>A0A8S9XD94_APOLU</name>
<dbReference type="AlphaFoldDB" id="A0A8S9XD94"/>
<feature type="region of interest" description="Disordered" evidence="1">
    <location>
        <begin position="1"/>
        <end position="27"/>
    </location>
</feature>
<evidence type="ECO:0000313" key="3">
    <source>
        <dbReference type="Proteomes" id="UP000466442"/>
    </source>
</evidence>
<evidence type="ECO:0000256" key="1">
    <source>
        <dbReference type="SAM" id="MobiDB-lite"/>
    </source>
</evidence>
<keyword evidence="3" id="KW-1185">Reference proteome</keyword>
<dbReference type="EMBL" id="WIXP02000008">
    <property type="protein sequence ID" value="KAF6206248.1"/>
    <property type="molecule type" value="Genomic_DNA"/>
</dbReference>
<organism evidence="2 3">
    <name type="scientific">Apolygus lucorum</name>
    <name type="common">Small green plant bug</name>
    <name type="synonym">Lygocoris lucorum</name>
    <dbReference type="NCBI Taxonomy" id="248454"/>
    <lineage>
        <taxon>Eukaryota</taxon>
        <taxon>Metazoa</taxon>
        <taxon>Ecdysozoa</taxon>
        <taxon>Arthropoda</taxon>
        <taxon>Hexapoda</taxon>
        <taxon>Insecta</taxon>
        <taxon>Pterygota</taxon>
        <taxon>Neoptera</taxon>
        <taxon>Paraneoptera</taxon>
        <taxon>Hemiptera</taxon>
        <taxon>Heteroptera</taxon>
        <taxon>Panheteroptera</taxon>
        <taxon>Cimicomorpha</taxon>
        <taxon>Miridae</taxon>
        <taxon>Mirini</taxon>
        <taxon>Apolygus</taxon>
    </lineage>
</organism>
<feature type="region of interest" description="Disordered" evidence="1">
    <location>
        <begin position="131"/>
        <end position="151"/>
    </location>
</feature>
<accession>A0A8S9XD94</accession>
<gene>
    <name evidence="2" type="ORF">GE061_017477</name>
</gene>
<protein>
    <submittedName>
        <fullName evidence="2">Uncharacterized protein</fullName>
    </submittedName>
</protein>
<evidence type="ECO:0000313" key="2">
    <source>
        <dbReference type="EMBL" id="KAF6206248.1"/>
    </source>
</evidence>
<reference evidence="2" key="1">
    <citation type="journal article" date="2021" name="Mol. Ecol. Resour.">
        <title>Apolygus lucorum genome provides insights into omnivorousness and mesophyll feeding.</title>
        <authorList>
            <person name="Liu Y."/>
            <person name="Liu H."/>
            <person name="Wang H."/>
            <person name="Huang T."/>
            <person name="Liu B."/>
            <person name="Yang B."/>
            <person name="Yin L."/>
            <person name="Li B."/>
            <person name="Zhang Y."/>
            <person name="Zhang S."/>
            <person name="Jiang F."/>
            <person name="Zhang X."/>
            <person name="Ren Y."/>
            <person name="Wang B."/>
            <person name="Wang S."/>
            <person name="Lu Y."/>
            <person name="Wu K."/>
            <person name="Fan W."/>
            <person name="Wang G."/>
        </authorList>
    </citation>
    <scope>NUCLEOTIDE SEQUENCE</scope>
    <source>
        <strain evidence="2">12Hb</strain>
    </source>
</reference>
<proteinExistence type="predicted"/>
<feature type="compositionally biased region" description="Polar residues" evidence="1">
    <location>
        <begin position="138"/>
        <end position="151"/>
    </location>
</feature>
<sequence>MGDDEQFLTPKSLASPEIQLSDSDGDIQGSEVKSAIGKVNNAMGNLSKEWQDYTGFMGNKFMEWESKFNEKQSDLEAKNYAADPKAGDLREECYQACHDPPLYSTCRERSVDDACSWDDLRELTWKLLRNLQPDATPGNKTSSSSPKFDVG</sequence>
<dbReference type="Proteomes" id="UP000466442">
    <property type="component" value="Unassembled WGS sequence"/>
</dbReference>
<comment type="caution">
    <text evidence="2">The sequence shown here is derived from an EMBL/GenBank/DDBJ whole genome shotgun (WGS) entry which is preliminary data.</text>
</comment>